<feature type="transmembrane region" description="Helical" evidence="6">
    <location>
        <begin position="711"/>
        <end position="731"/>
    </location>
</feature>
<evidence type="ECO:0000256" key="2">
    <source>
        <dbReference type="ARBA" id="ARBA00022475"/>
    </source>
</evidence>
<keyword evidence="2" id="KW-1003">Cell membrane</keyword>
<feature type="domain" description="ABC3 transporter permease C-terminal" evidence="7">
    <location>
        <begin position="662"/>
        <end position="775"/>
    </location>
</feature>
<evidence type="ECO:0000313" key="9">
    <source>
        <dbReference type="EMBL" id="GGH62551.1"/>
    </source>
</evidence>
<dbReference type="RefSeq" id="WP_188951119.1">
    <property type="nucleotide sequence ID" value="NZ_BMIB01000001.1"/>
</dbReference>
<evidence type="ECO:0000259" key="7">
    <source>
        <dbReference type="Pfam" id="PF02687"/>
    </source>
</evidence>
<dbReference type="PANTHER" id="PTHR30572:SF18">
    <property type="entry name" value="ABC-TYPE MACROLIDE FAMILY EXPORT SYSTEM PERMEASE COMPONENT 2"/>
    <property type="match status" value="1"/>
</dbReference>
<keyword evidence="10" id="KW-1185">Reference proteome</keyword>
<reference evidence="9" key="1">
    <citation type="journal article" date="2014" name="Int. J. Syst. Evol. Microbiol.">
        <title>Complete genome sequence of Corynebacterium casei LMG S-19264T (=DSM 44701T), isolated from a smear-ripened cheese.</title>
        <authorList>
            <consortium name="US DOE Joint Genome Institute (JGI-PGF)"/>
            <person name="Walter F."/>
            <person name="Albersmeier A."/>
            <person name="Kalinowski J."/>
            <person name="Ruckert C."/>
        </authorList>
    </citation>
    <scope>NUCLEOTIDE SEQUENCE</scope>
    <source>
        <strain evidence="9">CGMCC 1.15290</strain>
    </source>
</reference>
<evidence type="ECO:0000259" key="8">
    <source>
        <dbReference type="Pfam" id="PF12704"/>
    </source>
</evidence>
<feature type="transmembrane region" description="Helical" evidence="6">
    <location>
        <begin position="324"/>
        <end position="351"/>
    </location>
</feature>
<name>A0A917ISQ1_9BACT</name>
<evidence type="ECO:0000313" key="10">
    <source>
        <dbReference type="Proteomes" id="UP000627292"/>
    </source>
</evidence>
<evidence type="ECO:0000256" key="3">
    <source>
        <dbReference type="ARBA" id="ARBA00022692"/>
    </source>
</evidence>
<dbReference type="InterPro" id="IPR025857">
    <property type="entry name" value="MacB_PCD"/>
</dbReference>
<comment type="subcellular location">
    <subcellularLocation>
        <location evidence="1">Cell membrane</location>
        <topology evidence="1">Multi-pass membrane protein</topology>
    </subcellularLocation>
</comment>
<feature type="transmembrane region" description="Helical" evidence="6">
    <location>
        <begin position="277"/>
        <end position="299"/>
    </location>
</feature>
<dbReference type="GO" id="GO:0022857">
    <property type="term" value="F:transmembrane transporter activity"/>
    <property type="evidence" value="ECO:0007669"/>
    <property type="project" value="TreeGrafter"/>
</dbReference>
<evidence type="ECO:0000256" key="4">
    <source>
        <dbReference type="ARBA" id="ARBA00022989"/>
    </source>
</evidence>
<keyword evidence="3 6" id="KW-0812">Transmembrane</keyword>
<dbReference type="Proteomes" id="UP000627292">
    <property type="component" value="Unassembled WGS sequence"/>
</dbReference>
<feature type="domain" description="ABC3 transporter permease C-terminal" evidence="7">
    <location>
        <begin position="283"/>
        <end position="399"/>
    </location>
</feature>
<dbReference type="PANTHER" id="PTHR30572">
    <property type="entry name" value="MEMBRANE COMPONENT OF TRANSPORTER-RELATED"/>
    <property type="match status" value="1"/>
</dbReference>
<accession>A0A917ISQ1</accession>
<protein>
    <submittedName>
        <fullName evidence="9">ABC transporter permease</fullName>
    </submittedName>
</protein>
<dbReference type="AlphaFoldDB" id="A0A917ISQ1"/>
<evidence type="ECO:0000256" key="6">
    <source>
        <dbReference type="SAM" id="Phobius"/>
    </source>
</evidence>
<evidence type="ECO:0000256" key="1">
    <source>
        <dbReference type="ARBA" id="ARBA00004651"/>
    </source>
</evidence>
<dbReference type="Pfam" id="PF12704">
    <property type="entry name" value="MacB_PCD"/>
    <property type="match status" value="1"/>
</dbReference>
<feature type="transmembrane region" description="Helical" evidence="6">
    <location>
        <begin position="415"/>
        <end position="439"/>
    </location>
</feature>
<reference evidence="9" key="2">
    <citation type="submission" date="2020-09" db="EMBL/GenBank/DDBJ databases">
        <authorList>
            <person name="Sun Q."/>
            <person name="Zhou Y."/>
        </authorList>
    </citation>
    <scope>NUCLEOTIDE SEQUENCE</scope>
    <source>
        <strain evidence="9">CGMCC 1.15290</strain>
    </source>
</reference>
<gene>
    <name evidence="9" type="ORF">GCM10011379_12610</name>
</gene>
<feature type="transmembrane region" description="Helical" evidence="6">
    <location>
        <begin position="743"/>
        <end position="768"/>
    </location>
</feature>
<feature type="transmembrane region" description="Helical" evidence="6">
    <location>
        <begin position="371"/>
        <end position="394"/>
    </location>
</feature>
<feature type="transmembrane region" description="Helical" evidence="6">
    <location>
        <begin position="658"/>
        <end position="683"/>
    </location>
</feature>
<feature type="transmembrane region" description="Helical" evidence="6">
    <location>
        <begin position="21"/>
        <end position="42"/>
    </location>
</feature>
<feature type="domain" description="MacB-like periplasmic core" evidence="8">
    <location>
        <begin position="20"/>
        <end position="238"/>
    </location>
</feature>
<dbReference type="InterPro" id="IPR003838">
    <property type="entry name" value="ABC3_permease_C"/>
</dbReference>
<comment type="caution">
    <text evidence="9">The sequence shown here is derived from an EMBL/GenBank/DDBJ whole genome shotgun (WGS) entry which is preliminary data.</text>
</comment>
<organism evidence="9 10">
    <name type="scientific">Filimonas zeae</name>
    <dbReference type="NCBI Taxonomy" id="1737353"/>
    <lineage>
        <taxon>Bacteria</taxon>
        <taxon>Pseudomonadati</taxon>
        <taxon>Bacteroidota</taxon>
        <taxon>Chitinophagia</taxon>
        <taxon>Chitinophagales</taxon>
        <taxon>Chitinophagaceae</taxon>
        <taxon>Filimonas</taxon>
    </lineage>
</organism>
<dbReference type="InterPro" id="IPR050250">
    <property type="entry name" value="Macrolide_Exporter_MacB"/>
</dbReference>
<dbReference type="GO" id="GO:0005886">
    <property type="term" value="C:plasma membrane"/>
    <property type="evidence" value="ECO:0007669"/>
    <property type="project" value="UniProtKB-SubCell"/>
</dbReference>
<dbReference type="Pfam" id="PF02687">
    <property type="entry name" value="FtsX"/>
    <property type="match status" value="2"/>
</dbReference>
<evidence type="ECO:0000256" key="5">
    <source>
        <dbReference type="ARBA" id="ARBA00023136"/>
    </source>
</evidence>
<dbReference type="EMBL" id="BMIB01000001">
    <property type="protein sequence ID" value="GGH62551.1"/>
    <property type="molecule type" value="Genomic_DNA"/>
</dbReference>
<sequence>MLSNYFKIAWRNLVRNRFVSLVNILGLGIGLAVAFIIMAWVADELSYDKFHKNLPHIYGIMQNMEQGGDIYTVKSVSGPLAAAVRSEVPEVKYAARVTNTGQQLIAYMDKAIYEETIYAEPDYFRIMTFPAIAGNAVVALNTPNTIILTEKTAKKLFDGENPIGKIVTWNNQHSIAVGAVIKDIPSNSSYTFSAVLPFTLFEKENSASLAGWNNNFINTWVQLQPSANVQQVNAKLSALVRTRADNKKADFFAYPLAEMAMHNKFKNGKPAGGRMEMLLMMSILGLFVLVIACVNFMNLSTARSERRAKEVGIRKTAGASRTSLVWQFLTEAVLVTFLSLIAAVTAAKLLLPAFNNLTGKNATLDFGNWKIPVALLATALVTAVISGAYPAFFLSRFQPVKVLKDTASPKQGRSLLRKGLVTFQFVISSFLIITTLVIYRQVQFGQQFPAGYELQGLVEIPARGDIGNKFQLFRNTLLQQPGVQAVTASSDNIVNINTSTNGLLWPGKTSDQDFPVYTTNVQYDWAKTTCIAMLDGRDFSRAYGNDSLTCILNQAAVKRMGLQQPVVGKMIGSHRVIGVAKDFVYNNVFAAPTPLVAFLDTGKLSHILVRINKQANRQQTLEGIQAAFKQAAPGYPFVYKFTEEMYDNKFTGIRSGGAFSSMVGVLAIIISCMGLLALSMFIAERRTKEIGIRKILGASSSTIWLSLSKDFLSPVFLAFAITVPLAGFVMQKMLASMEHHIQLSGWLFATAGAMVTLLALLIVSFQAIKAAIANPVKSLRTE</sequence>
<proteinExistence type="predicted"/>
<keyword evidence="5 6" id="KW-0472">Membrane</keyword>
<keyword evidence="4 6" id="KW-1133">Transmembrane helix</keyword>